<dbReference type="NCBIfam" id="TIGR02786">
    <property type="entry name" value="addB_alphas"/>
    <property type="match status" value="1"/>
</dbReference>
<dbReference type="OrthoDB" id="9780606at2"/>
<dbReference type="InterPro" id="IPR011604">
    <property type="entry name" value="PDDEXK-like_dom_sf"/>
</dbReference>
<evidence type="ECO:0000313" key="4">
    <source>
        <dbReference type="Proteomes" id="UP000257131"/>
    </source>
</evidence>
<name>A0A3D9BW83_9RHOB</name>
<reference evidence="3 4" key="1">
    <citation type="journal article" date="2017" name="Int. J. Syst. Evol. Microbiol.">
        <title>Rhodosalinus sediminis gen. nov., sp. nov., isolated from marine saltern.</title>
        <authorList>
            <person name="Guo L.Y."/>
            <person name="Ling S.K."/>
            <person name="Li C.M."/>
            <person name="Chen G.J."/>
            <person name="Du Z.J."/>
        </authorList>
    </citation>
    <scope>NUCLEOTIDE SEQUENCE [LARGE SCALE GENOMIC DNA]</scope>
    <source>
        <strain evidence="3 4">WDN1C137</strain>
    </source>
</reference>
<evidence type="ECO:0000313" key="3">
    <source>
        <dbReference type="EMBL" id="REC57784.1"/>
    </source>
</evidence>
<dbReference type="RefSeq" id="WP_115979040.1">
    <property type="nucleotide sequence ID" value="NZ_QOHR01000005.1"/>
</dbReference>
<proteinExistence type="predicted"/>
<comment type="caution">
    <text evidence="3">The sequence shown here is derived from an EMBL/GenBank/DDBJ whole genome shotgun (WGS) entry which is preliminary data.</text>
</comment>
<dbReference type="Proteomes" id="UP000257131">
    <property type="component" value="Unassembled WGS sequence"/>
</dbReference>
<feature type="domain" description="PD-(D/E)XK endonuclease-like" evidence="2">
    <location>
        <begin position="709"/>
        <end position="942"/>
    </location>
</feature>
<evidence type="ECO:0000256" key="1">
    <source>
        <dbReference type="SAM" id="MobiDB-lite"/>
    </source>
</evidence>
<dbReference type="EMBL" id="QOHR01000005">
    <property type="protein sequence ID" value="REC57784.1"/>
    <property type="molecule type" value="Genomic_DNA"/>
</dbReference>
<dbReference type="InterPro" id="IPR014153">
    <property type="entry name" value="Ds_break_AddB"/>
</dbReference>
<sequence length="985" mass="106234">MFGPEEGAPRLFGLPPGADFPAALVAGLRARLAGAPPEAMARVELIVNTERMARRLRAIFDAGPPVLLPRIRLVTDLSEAADLADLPPAVPPLRRRLELSQLVARLIEARPDLAPEAALFDLTDSLAALMDEMGVEGVDPETVLSLDVSDQSGHWQRALEFLSIARDYLAALDAPPDPGARLRAAIERRIAAWDAAPPAHPVIVAGSTGSRGAVARLMEAVARLPQGAVVLPGFDFHLPEAVWNGMGDALSGEDHPQYRFRRLMEALGARPGDVRLWQAEALSDPARNRLISLALRPAPVTDQWLAEGPALGDPGPACAGLTLVEAPSQREEALAITLRLREAAETGQSAALITPDRGLTRQVEARLAGWGIVPDDSAGRPLHLSAPGRFLRMVAGLAARPPGAGEVMALVRHPLTHSGAERNRHLRLARELELWLRREAVPQPGAADFARWAAGMSDPAAADWAAWLGACLDAAPETLPLAGHAAALRARAERLAAGPEAEGAGALWEREAGRKAATLYAGLEREAAAGGAMDAATFADLLATLLQGEAVHDIEAPHPGIRIWGTLEARVQGADLLILGGLNEGSWPEAPAPDPWLNRALRHRAGLLLPERRIGLAAHDFQQAAGAREVWLTRAARSEEAPTVPARWLNRLTNLLHGLPDQGGRAALDGMRDRGRHWLRLGAALEEAEALPAARRPAPRPPVPARPRSLSVTEVQTLIRDPYAIYARHVLGLRPLDPLDRPPDALLRGTAIHEVLDRFVAATRDAPERTTVAELMATAEAVLAGAVPWAATRMQWRARLARVAAWIVEGEAARRKRAEPVLLEERGAAQLADLGVTLRGKADRIDRDAEGRLHIYDYKTGDPPSAKQQLHFDKQLLLEAAMAEEGAFETLGPAPVARAVYIGLGRAPKEVPAPLAEVADPDKGRVTAAQVWTEFAHLMRRHLDPEQGFTARRAMERMPYDNGYDHLARFGEWEEADPIHPEDLS</sequence>
<evidence type="ECO:0000259" key="2">
    <source>
        <dbReference type="Pfam" id="PF12705"/>
    </source>
</evidence>
<dbReference type="AlphaFoldDB" id="A0A3D9BW83"/>
<dbReference type="InterPro" id="IPR038726">
    <property type="entry name" value="PDDEXK_AddAB-type"/>
</dbReference>
<dbReference type="Gene3D" id="3.90.320.10">
    <property type="match status" value="1"/>
</dbReference>
<organism evidence="3 4">
    <name type="scientific">Rhodosalinus sediminis</name>
    <dbReference type="NCBI Taxonomy" id="1940533"/>
    <lineage>
        <taxon>Bacteria</taxon>
        <taxon>Pseudomonadati</taxon>
        <taxon>Pseudomonadota</taxon>
        <taxon>Alphaproteobacteria</taxon>
        <taxon>Rhodobacterales</taxon>
        <taxon>Paracoccaceae</taxon>
        <taxon>Rhodosalinus</taxon>
    </lineage>
</organism>
<gene>
    <name evidence="3" type="primary">addB</name>
    <name evidence="3" type="ORF">DRV84_06330</name>
</gene>
<dbReference type="InterPro" id="IPR011335">
    <property type="entry name" value="Restrct_endonuc-II-like"/>
</dbReference>
<feature type="region of interest" description="Disordered" evidence="1">
    <location>
        <begin position="690"/>
        <end position="709"/>
    </location>
</feature>
<accession>A0A3D9BW83</accession>
<dbReference type="SUPFAM" id="SSF52980">
    <property type="entry name" value="Restriction endonuclease-like"/>
    <property type="match status" value="1"/>
</dbReference>
<keyword evidence="4" id="KW-1185">Reference proteome</keyword>
<dbReference type="SUPFAM" id="SSF52540">
    <property type="entry name" value="P-loop containing nucleoside triphosphate hydrolases"/>
    <property type="match status" value="1"/>
</dbReference>
<protein>
    <submittedName>
        <fullName evidence="3">Double-strand break repair protein AddB</fullName>
    </submittedName>
</protein>
<dbReference type="InterPro" id="IPR027417">
    <property type="entry name" value="P-loop_NTPase"/>
</dbReference>
<dbReference type="Pfam" id="PF12705">
    <property type="entry name" value="PDDEXK_1"/>
    <property type="match status" value="1"/>
</dbReference>